<evidence type="ECO:0000256" key="4">
    <source>
        <dbReference type="ARBA" id="ARBA00022490"/>
    </source>
</evidence>
<keyword evidence="8" id="KW-0418">Kinase</keyword>
<evidence type="ECO:0000256" key="11">
    <source>
        <dbReference type="ARBA" id="ARBA00048679"/>
    </source>
</evidence>
<evidence type="ECO:0000256" key="5">
    <source>
        <dbReference type="ARBA" id="ARBA00022527"/>
    </source>
</evidence>
<dbReference type="SUPFAM" id="SSF56112">
    <property type="entry name" value="Protein kinase-like (PK-like)"/>
    <property type="match status" value="1"/>
</dbReference>
<feature type="binding site" evidence="12">
    <location>
        <position position="48"/>
    </location>
    <ligand>
        <name>ATP</name>
        <dbReference type="ChEBI" id="CHEBI:30616"/>
    </ligand>
</feature>
<dbReference type="InterPro" id="IPR028375">
    <property type="entry name" value="KA1/Ssp2_C"/>
</dbReference>
<dbReference type="InterPro" id="IPR011009">
    <property type="entry name" value="Kinase-like_dom_sf"/>
</dbReference>
<sequence>MDGSIAKRTKSSRVVLPNYKIGKTLGIGAFGKVKLAHHILTGIKVAVKILERQSIDEKAAEKVRREINILRLLSHPHVVRLFEVIETPTTIYMVMEYMDSGELFDHITENGRLNEAEARYFFQQIISGVESCHLHMVVHRDLKPENLLLDKKRNVKIADFGLGNVMRDGHFLKTSCGSPNYASPEVITEQLYAGPEVDVWSCGIILFALLCARLPFDDDNLPGLYAKIKSGIYTFPTHLSVGARDLIARILITDPTIRISIPEIHKHPWFQQQLPLHIAVRPKIVTCDPKEINEDIFKEMVKSGFDSFELINSLQNGVQNKGTVTYYLLLHNRFGAQGSHQNNELSRGLECTDRPEVYLRSPPQLKTQWALGFRSTASPHETMIDVLKVFESLNVRWKKIGNYNMRCLLLSHLSKQATLMDGPPIKDIYGNELIITSLRSKALKSHDAVKFEIQLYKATPELYVLDLQRIYGPPFLFLELCASFFSLVVAC</sequence>
<dbReference type="InterPro" id="IPR001772">
    <property type="entry name" value="KA1_dom"/>
</dbReference>
<dbReference type="PROSITE" id="PS50030">
    <property type="entry name" value="UBA"/>
    <property type="match status" value="1"/>
</dbReference>
<evidence type="ECO:0000313" key="17">
    <source>
        <dbReference type="EMBL" id="WOG98154.1"/>
    </source>
</evidence>
<feature type="domain" description="KA1" evidence="16">
    <location>
        <begin position="442"/>
        <end position="490"/>
    </location>
</feature>
<dbReference type="Gene3D" id="1.10.510.10">
    <property type="entry name" value="Transferase(Phosphotransferase) domain 1"/>
    <property type="match status" value="1"/>
</dbReference>
<feature type="domain" description="UBA" evidence="15">
    <location>
        <begin position="291"/>
        <end position="331"/>
    </location>
</feature>
<dbReference type="PROSITE" id="PS50011">
    <property type="entry name" value="PROTEIN_KINASE_DOM"/>
    <property type="match status" value="1"/>
</dbReference>
<evidence type="ECO:0000256" key="9">
    <source>
        <dbReference type="ARBA" id="ARBA00022840"/>
    </source>
</evidence>
<comment type="catalytic activity">
    <reaction evidence="10">
        <text>L-threonyl-[protein] + ATP = O-phospho-L-threonyl-[protein] + ADP + H(+)</text>
        <dbReference type="Rhea" id="RHEA:46608"/>
        <dbReference type="Rhea" id="RHEA-COMP:11060"/>
        <dbReference type="Rhea" id="RHEA-COMP:11605"/>
        <dbReference type="ChEBI" id="CHEBI:15378"/>
        <dbReference type="ChEBI" id="CHEBI:30013"/>
        <dbReference type="ChEBI" id="CHEBI:30616"/>
        <dbReference type="ChEBI" id="CHEBI:61977"/>
        <dbReference type="ChEBI" id="CHEBI:456216"/>
        <dbReference type="EC" id="2.7.11.1"/>
    </reaction>
</comment>
<keyword evidence="9 12" id="KW-0067">ATP-binding</keyword>
<dbReference type="Pfam" id="PF02149">
    <property type="entry name" value="KA1"/>
    <property type="match status" value="1"/>
</dbReference>
<dbReference type="InterPro" id="IPR017441">
    <property type="entry name" value="Protein_kinase_ATP_BS"/>
</dbReference>
<proteinExistence type="inferred from homology"/>
<accession>A0AAF0WYW2</accession>
<gene>
    <name evidence="17" type="ORF">DCAR_0417495</name>
</gene>
<evidence type="ECO:0000256" key="10">
    <source>
        <dbReference type="ARBA" id="ARBA00047899"/>
    </source>
</evidence>
<dbReference type="AlphaFoldDB" id="A0AAF0WYW2"/>
<dbReference type="GO" id="GO:0005524">
    <property type="term" value="F:ATP binding"/>
    <property type="evidence" value="ECO:0007669"/>
    <property type="project" value="UniProtKB-UniRule"/>
</dbReference>
<evidence type="ECO:0000256" key="6">
    <source>
        <dbReference type="ARBA" id="ARBA00022679"/>
    </source>
</evidence>
<dbReference type="PROSITE" id="PS00108">
    <property type="entry name" value="PROTEIN_KINASE_ST"/>
    <property type="match status" value="1"/>
</dbReference>
<dbReference type="SMART" id="SM00220">
    <property type="entry name" value="S_TKc"/>
    <property type="match status" value="1"/>
</dbReference>
<dbReference type="SUPFAM" id="SSF103243">
    <property type="entry name" value="KA1-like"/>
    <property type="match status" value="1"/>
</dbReference>
<keyword evidence="7 12" id="KW-0547">Nucleotide-binding</keyword>
<dbReference type="GO" id="GO:0005737">
    <property type="term" value="C:cytoplasm"/>
    <property type="evidence" value="ECO:0007669"/>
    <property type="project" value="UniProtKB-SubCell"/>
</dbReference>
<evidence type="ECO:0000256" key="1">
    <source>
        <dbReference type="ARBA" id="ARBA00004496"/>
    </source>
</evidence>
<dbReference type="FunFam" id="1.10.510.10:FF:001222">
    <property type="entry name" value="Serine/threonine-protein kinase ppk25"/>
    <property type="match status" value="1"/>
</dbReference>
<dbReference type="PANTHER" id="PTHR24346">
    <property type="entry name" value="MAP/MICROTUBULE AFFINITY-REGULATING KINASE"/>
    <property type="match status" value="1"/>
</dbReference>
<reference evidence="17" key="2">
    <citation type="submission" date="2022-03" db="EMBL/GenBank/DDBJ databases">
        <title>Draft title - Genomic analysis of global carrot germplasm unveils the trajectory of domestication and the origin of high carotenoid orange carrot.</title>
        <authorList>
            <person name="Iorizzo M."/>
            <person name="Ellison S."/>
            <person name="Senalik D."/>
            <person name="Macko-Podgorni A."/>
            <person name="Grzebelus D."/>
            <person name="Bostan H."/>
            <person name="Rolling W."/>
            <person name="Curaba J."/>
            <person name="Simon P."/>
        </authorList>
    </citation>
    <scope>NUCLEOTIDE SEQUENCE</scope>
    <source>
        <tissue evidence="17">Leaf</tissue>
    </source>
</reference>
<dbReference type="GO" id="GO:0004674">
    <property type="term" value="F:protein serine/threonine kinase activity"/>
    <property type="evidence" value="ECO:0007669"/>
    <property type="project" value="UniProtKB-KW"/>
</dbReference>
<dbReference type="PROSITE" id="PS00107">
    <property type="entry name" value="PROTEIN_KINASE_ATP"/>
    <property type="match status" value="1"/>
</dbReference>
<dbReference type="Pfam" id="PF00069">
    <property type="entry name" value="Pkinase"/>
    <property type="match status" value="1"/>
</dbReference>
<dbReference type="CDD" id="cd12122">
    <property type="entry name" value="AMPKA_C"/>
    <property type="match status" value="1"/>
</dbReference>
<evidence type="ECO:0000256" key="2">
    <source>
        <dbReference type="ARBA" id="ARBA00006234"/>
    </source>
</evidence>
<evidence type="ECO:0000256" key="3">
    <source>
        <dbReference type="ARBA" id="ARBA00012513"/>
    </source>
</evidence>
<name>A0AAF0WYW2_DAUCS</name>
<dbReference type="CDD" id="cd14335">
    <property type="entry name" value="UBA_SnRK1_plant"/>
    <property type="match status" value="1"/>
</dbReference>
<dbReference type="Proteomes" id="UP000077755">
    <property type="component" value="Chromosome 4"/>
</dbReference>
<dbReference type="InterPro" id="IPR015940">
    <property type="entry name" value="UBA"/>
</dbReference>
<evidence type="ECO:0000259" key="14">
    <source>
        <dbReference type="PROSITE" id="PS50011"/>
    </source>
</evidence>
<dbReference type="EMBL" id="CP093346">
    <property type="protein sequence ID" value="WOG98154.1"/>
    <property type="molecule type" value="Genomic_DNA"/>
</dbReference>
<comment type="similarity">
    <text evidence="2">Belongs to the protein kinase superfamily. CAMK Ser/Thr protein kinase family. SNF1 subfamily.</text>
</comment>
<evidence type="ECO:0000256" key="13">
    <source>
        <dbReference type="RuleBase" id="RU000304"/>
    </source>
</evidence>
<dbReference type="InterPro" id="IPR000719">
    <property type="entry name" value="Prot_kinase_dom"/>
</dbReference>
<keyword evidence="6" id="KW-0808">Transferase</keyword>
<dbReference type="CDD" id="cd14079">
    <property type="entry name" value="STKc_AMPK_alpha"/>
    <property type="match status" value="1"/>
</dbReference>
<dbReference type="GO" id="GO:0035556">
    <property type="term" value="P:intracellular signal transduction"/>
    <property type="evidence" value="ECO:0007669"/>
    <property type="project" value="TreeGrafter"/>
</dbReference>
<dbReference type="Gene3D" id="3.30.310.80">
    <property type="entry name" value="Kinase associated domain 1, KA1"/>
    <property type="match status" value="1"/>
</dbReference>
<keyword evidence="4" id="KW-0963">Cytoplasm</keyword>
<protein>
    <recommendedName>
        <fullName evidence="3">non-specific serine/threonine protein kinase</fullName>
        <ecNumber evidence="3">2.7.11.1</ecNumber>
    </recommendedName>
</protein>
<dbReference type="FunFam" id="3.30.200.20:FF:000003">
    <property type="entry name" value="Non-specific serine/threonine protein kinase"/>
    <property type="match status" value="1"/>
</dbReference>
<comment type="catalytic activity">
    <reaction evidence="11">
        <text>L-seryl-[protein] + ATP = O-phospho-L-seryl-[protein] + ADP + H(+)</text>
        <dbReference type="Rhea" id="RHEA:17989"/>
        <dbReference type="Rhea" id="RHEA-COMP:9863"/>
        <dbReference type="Rhea" id="RHEA-COMP:11604"/>
        <dbReference type="ChEBI" id="CHEBI:15378"/>
        <dbReference type="ChEBI" id="CHEBI:29999"/>
        <dbReference type="ChEBI" id="CHEBI:30616"/>
        <dbReference type="ChEBI" id="CHEBI:83421"/>
        <dbReference type="ChEBI" id="CHEBI:456216"/>
        <dbReference type="EC" id="2.7.11.1"/>
    </reaction>
</comment>
<comment type="subcellular location">
    <subcellularLocation>
        <location evidence="1">Cytoplasm</location>
    </subcellularLocation>
</comment>
<organism evidence="17 18">
    <name type="scientific">Daucus carota subsp. sativus</name>
    <name type="common">Carrot</name>
    <dbReference type="NCBI Taxonomy" id="79200"/>
    <lineage>
        <taxon>Eukaryota</taxon>
        <taxon>Viridiplantae</taxon>
        <taxon>Streptophyta</taxon>
        <taxon>Embryophyta</taxon>
        <taxon>Tracheophyta</taxon>
        <taxon>Spermatophyta</taxon>
        <taxon>Magnoliopsida</taxon>
        <taxon>eudicotyledons</taxon>
        <taxon>Gunneridae</taxon>
        <taxon>Pentapetalae</taxon>
        <taxon>asterids</taxon>
        <taxon>campanulids</taxon>
        <taxon>Apiales</taxon>
        <taxon>Apiaceae</taxon>
        <taxon>Apioideae</taxon>
        <taxon>Scandiceae</taxon>
        <taxon>Daucinae</taxon>
        <taxon>Daucus</taxon>
        <taxon>Daucus sect. Daucus</taxon>
    </lineage>
</organism>
<dbReference type="PANTHER" id="PTHR24346:SF82">
    <property type="entry name" value="KP78A-RELATED"/>
    <property type="match status" value="1"/>
</dbReference>
<keyword evidence="5 13" id="KW-0723">Serine/threonine-protein kinase</keyword>
<reference evidence="17" key="1">
    <citation type="journal article" date="2016" name="Nat. Genet.">
        <title>A high-quality carrot genome assembly provides new insights into carotenoid accumulation and asterid genome evolution.</title>
        <authorList>
            <person name="Iorizzo M."/>
            <person name="Ellison S."/>
            <person name="Senalik D."/>
            <person name="Zeng P."/>
            <person name="Satapoomin P."/>
            <person name="Huang J."/>
            <person name="Bowman M."/>
            <person name="Iovene M."/>
            <person name="Sanseverino W."/>
            <person name="Cavagnaro P."/>
            <person name="Yildiz M."/>
            <person name="Macko-Podgorni A."/>
            <person name="Moranska E."/>
            <person name="Grzebelus E."/>
            <person name="Grzebelus D."/>
            <person name="Ashrafi H."/>
            <person name="Zheng Z."/>
            <person name="Cheng S."/>
            <person name="Spooner D."/>
            <person name="Van Deynze A."/>
            <person name="Simon P."/>
        </authorList>
    </citation>
    <scope>NUCLEOTIDE SEQUENCE</scope>
    <source>
        <tissue evidence="17">Leaf</tissue>
    </source>
</reference>
<feature type="domain" description="Protein kinase" evidence="14">
    <location>
        <begin position="19"/>
        <end position="270"/>
    </location>
</feature>
<evidence type="ECO:0000256" key="7">
    <source>
        <dbReference type="ARBA" id="ARBA00022741"/>
    </source>
</evidence>
<evidence type="ECO:0000259" key="15">
    <source>
        <dbReference type="PROSITE" id="PS50030"/>
    </source>
</evidence>
<evidence type="ECO:0000313" key="18">
    <source>
        <dbReference type="Proteomes" id="UP000077755"/>
    </source>
</evidence>
<evidence type="ECO:0000256" key="8">
    <source>
        <dbReference type="ARBA" id="ARBA00022777"/>
    </source>
</evidence>
<dbReference type="PROSITE" id="PS50032">
    <property type="entry name" value="KA1"/>
    <property type="match status" value="1"/>
</dbReference>
<dbReference type="InterPro" id="IPR008271">
    <property type="entry name" value="Ser/Thr_kinase_AS"/>
</dbReference>
<dbReference type="EC" id="2.7.11.1" evidence="3"/>
<evidence type="ECO:0000259" key="16">
    <source>
        <dbReference type="PROSITE" id="PS50032"/>
    </source>
</evidence>
<evidence type="ECO:0000256" key="12">
    <source>
        <dbReference type="PROSITE-ProRule" id="PRU10141"/>
    </source>
</evidence>
<keyword evidence="18" id="KW-1185">Reference proteome</keyword>